<evidence type="ECO:0000313" key="2">
    <source>
        <dbReference type="EMBL" id="KZV35961.1"/>
    </source>
</evidence>
<gene>
    <name evidence="2" type="ORF">F511_33941</name>
</gene>
<proteinExistence type="predicted"/>
<dbReference type="EMBL" id="KV003967">
    <property type="protein sequence ID" value="KZV35961.1"/>
    <property type="molecule type" value="Genomic_DNA"/>
</dbReference>
<accession>A0A2Z7BN29</accession>
<evidence type="ECO:0000256" key="1">
    <source>
        <dbReference type="SAM" id="MobiDB-lite"/>
    </source>
</evidence>
<name>A0A2Z7BN29_9LAMI</name>
<sequence>MHQNFESGTPTTAIDLQVLEMLSDAHHIALKQLMEQMRQHKLKWIRPSSSNLFEGAIVQCGAIFARSNTTIRSNYWIRHLILFGGSWTVVQGFDRWFHLFDRLLPVGTYNLCTAIVAVGPILDRSTVPRRIVNTVQRRIQAESFGDFFVQHTDQNLSSTSSSEIVGLRISDPSKSDENRSDPKITELTEATYQILSVKTQIRKDSIRVFQKQRVRSEQGAWLRPISRGNRHFMIGGGRLRQSGPRSEGRLLRQPALKRLTRSARTETPRKVGRNKFRRGAATRRRKGGGGGDIREGRHGGQSLGARVRVCCNQVF</sequence>
<organism evidence="2 3">
    <name type="scientific">Dorcoceras hygrometricum</name>
    <dbReference type="NCBI Taxonomy" id="472368"/>
    <lineage>
        <taxon>Eukaryota</taxon>
        <taxon>Viridiplantae</taxon>
        <taxon>Streptophyta</taxon>
        <taxon>Embryophyta</taxon>
        <taxon>Tracheophyta</taxon>
        <taxon>Spermatophyta</taxon>
        <taxon>Magnoliopsida</taxon>
        <taxon>eudicotyledons</taxon>
        <taxon>Gunneridae</taxon>
        <taxon>Pentapetalae</taxon>
        <taxon>asterids</taxon>
        <taxon>lamiids</taxon>
        <taxon>Lamiales</taxon>
        <taxon>Gesneriaceae</taxon>
        <taxon>Didymocarpoideae</taxon>
        <taxon>Trichosporeae</taxon>
        <taxon>Loxocarpinae</taxon>
        <taxon>Dorcoceras</taxon>
    </lineage>
</organism>
<dbReference type="AlphaFoldDB" id="A0A2Z7BN29"/>
<feature type="compositionally biased region" description="Basic residues" evidence="1">
    <location>
        <begin position="270"/>
        <end position="287"/>
    </location>
</feature>
<evidence type="ECO:0000313" key="3">
    <source>
        <dbReference type="Proteomes" id="UP000250235"/>
    </source>
</evidence>
<dbReference type="Proteomes" id="UP000250235">
    <property type="component" value="Unassembled WGS sequence"/>
</dbReference>
<feature type="region of interest" description="Disordered" evidence="1">
    <location>
        <begin position="262"/>
        <end position="301"/>
    </location>
</feature>
<protein>
    <submittedName>
        <fullName evidence="2">Uncharacterized protein</fullName>
    </submittedName>
</protein>
<reference evidence="2 3" key="1">
    <citation type="journal article" date="2015" name="Proc. Natl. Acad. Sci. U.S.A.">
        <title>The resurrection genome of Boea hygrometrica: A blueprint for survival of dehydration.</title>
        <authorList>
            <person name="Xiao L."/>
            <person name="Yang G."/>
            <person name="Zhang L."/>
            <person name="Yang X."/>
            <person name="Zhao S."/>
            <person name="Ji Z."/>
            <person name="Zhou Q."/>
            <person name="Hu M."/>
            <person name="Wang Y."/>
            <person name="Chen M."/>
            <person name="Xu Y."/>
            <person name="Jin H."/>
            <person name="Xiao X."/>
            <person name="Hu G."/>
            <person name="Bao F."/>
            <person name="Hu Y."/>
            <person name="Wan P."/>
            <person name="Li L."/>
            <person name="Deng X."/>
            <person name="Kuang T."/>
            <person name="Xiang C."/>
            <person name="Zhu J.K."/>
            <person name="Oliver M.J."/>
            <person name="He Y."/>
        </authorList>
    </citation>
    <scope>NUCLEOTIDE SEQUENCE [LARGE SCALE GENOMIC DNA]</scope>
    <source>
        <strain evidence="3">cv. XS01</strain>
    </source>
</reference>
<keyword evidence="3" id="KW-1185">Reference proteome</keyword>